<comment type="caution">
    <text evidence="2">The sequence shown here is derived from an EMBL/GenBank/DDBJ whole genome shotgun (WGS) entry which is preliminary data.</text>
</comment>
<reference evidence="2 3" key="1">
    <citation type="journal article" date="2019" name="Sci. Rep.">
        <title>Orb-weaving spider Araneus ventricosus genome elucidates the spidroin gene catalogue.</title>
        <authorList>
            <person name="Kono N."/>
            <person name="Nakamura H."/>
            <person name="Ohtoshi R."/>
            <person name="Moran D.A.P."/>
            <person name="Shinohara A."/>
            <person name="Yoshida Y."/>
            <person name="Fujiwara M."/>
            <person name="Mori M."/>
            <person name="Tomita M."/>
            <person name="Arakawa K."/>
        </authorList>
    </citation>
    <scope>NUCLEOTIDE SEQUENCE [LARGE SCALE GENOMIC DNA]</scope>
</reference>
<accession>A0A4Y2GD44</accession>
<evidence type="ECO:0008006" key="4">
    <source>
        <dbReference type="Google" id="ProtNLM"/>
    </source>
</evidence>
<keyword evidence="3" id="KW-1185">Reference proteome</keyword>
<organism evidence="2 3">
    <name type="scientific">Araneus ventricosus</name>
    <name type="common">Orbweaver spider</name>
    <name type="synonym">Epeira ventricosa</name>
    <dbReference type="NCBI Taxonomy" id="182803"/>
    <lineage>
        <taxon>Eukaryota</taxon>
        <taxon>Metazoa</taxon>
        <taxon>Ecdysozoa</taxon>
        <taxon>Arthropoda</taxon>
        <taxon>Chelicerata</taxon>
        <taxon>Arachnida</taxon>
        <taxon>Araneae</taxon>
        <taxon>Araneomorphae</taxon>
        <taxon>Entelegynae</taxon>
        <taxon>Araneoidea</taxon>
        <taxon>Araneidae</taxon>
        <taxon>Araneus</taxon>
    </lineage>
</organism>
<dbReference type="AlphaFoldDB" id="A0A4Y2GD44"/>
<sequence length="387" mass="43420">MLVVSGQGLRFETQTRNSCPEGFSCEIIKVCPLIWNFYREGKTPQICGWANEIPLVCCPSISVDEQPHSGEKPADVTPNVDTETPCPNEESPYSGEIPEDGTSHLDEEMPYRSEEPPNNGGEPVTEASRVEEEKFHLVGEDTFYFEEGKQQPGAERKPMKISLTSSGGSKQLIFLRQVVVLDKKILRQMYPQVHSARLNPISQQLVRRLQTKILLEQQLWEVKQPIRNGHGWSSKISVTTHIRPRTTERSSFAQLPINTHGRLVIRQLSTRESFSAQPSCCCSNSTRIPMHANLCQRSAGSVFVHRCLLLKIGIGMNYANRTPRRLGGMISASEPESSRFETRFHQRSAVYRPDLALNLTSNVKSRPAGVLQKSRKRVAGSDVVLVI</sequence>
<dbReference type="EMBL" id="BGPR01001306">
    <property type="protein sequence ID" value="GBM50645.1"/>
    <property type="molecule type" value="Genomic_DNA"/>
</dbReference>
<proteinExistence type="predicted"/>
<evidence type="ECO:0000313" key="3">
    <source>
        <dbReference type="Proteomes" id="UP000499080"/>
    </source>
</evidence>
<evidence type="ECO:0000313" key="2">
    <source>
        <dbReference type="EMBL" id="GBM50645.1"/>
    </source>
</evidence>
<protein>
    <recommendedName>
        <fullName evidence="4">Clip domain-containing protein</fullName>
    </recommendedName>
</protein>
<dbReference type="Proteomes" id="UP000499080">
    <property type="component" value="Unassembled WGS sequence"/>
</dbReference>
<name>A0A4Y2GD44_ARAVE</name>
<gene>
    <name evidence="2" type="ORF">AVEN_86337_1</name>
</gene>
<feature type="compositionally biased region" description="Basic and acidic residues" evidence="1">
    <location>
        <begin position="101"/>
        <end position="115"/>
    </location>
</feature>
<feature type="region of interest" description="Disordered" evidence="1">
    <location>
        <begin position="66"/>
        <end position="129"/>
    </location>
</feature>
<evidence type="ECO:0000256" key="1">
    <source>
        <dbReference type="SAM" id="MobiDB-lite"/>
    </source>
</evidence>